<name>A0ABQ5F1X4_9ASTR</name>
<dbReference type="GO" id="GO:0003964">
    <property type="term" value="F:RNA-directed DNA polymerase activity"/>
    <property type="evidence" value="ECO:0007669"/>
    <property type="project" value="UniProtKB-KW"/>
</dbReference>
<evidence type="ECO:0000313" key="3">
    <source>
        <dbReference type="Proteomes" id="UP001151760"/>
    </source>
</evidence>
<reference evidence="2" key="2">
    <citation type="submission" date="2022-01" db="EMBL/GenBank/DDBJ databases">
        <authorList>
            <person name="Yamashiro T."/>
            <person name="Shiraishi A."/>
            <person name="Satake H."/>
            <person name="Nakayama K."/>
        </authorList>
    </citation>
    <scope>NUCLEOTIDE SEQUENCE</scope>
</reference>
<keyword evidence="2" id="KW-0548">Nucleotidyltransferase</keyword>
<dbReference type="EMBL" id="BQNB010016921">
    <property type="protein sequence ID" value="GJT57313.1"/>
    <property type="molecule type" value="Genomic_DNA"/>
</dbReference>
<dbReference type="Pfam" id="PF00078">
    <property type="entry name" value="RVT_1"/>
    <property type="match status" value="1"/>
</dbReference>
<dbReference type="Gene3D" id="3.10.10.10">
    <property type="entry name" value="HIV Type 1 Reverse Transcriptase, subunit A, domain 1"/>
    <property type="match status" value="1"/>
</dbReference>
<evidence type="ECO:0000313" key="2">
    <source>
        <dbReference type="EMBL" id="GJT57313.1"/>
    </source>
</evidence>
<proteinExistence type="predicted"/>
<dbReference type="InterPro" id="IPR053134">
    <property type="entry name" value="RNA-dir_DNA_polymerase"/>
</dbReference>
<keyword evidence="2" id="KW-0695">RNA-directed DNA polymerase</keyword>
<dbReference type="InterPro" id="IPR043128">
    <property type="entry name" value="Rev_trsase/Diguanyl_cyclase"/>
</dbReference>
<dbReference type="Gene3D" id="3.30.70.270">
    <property type="match status" value="1"/>
</dbReference>
<keyword evidence="3" id="KW-1185">Reference proteome</keyword>
<reference evidence="2" key="1">
    <citation type="journal article" date="2022" name="Int. J. Mol. Sci.">
        <title>Draft Genome of Tanacetum Coccineum: Genomic Comparison of Closely Related Tanacetum-Family Plants.</title>
        <authorList>
            <person name="Yamashiro T."/>
            <person name="Shiraishi A."/>
            <person name="Nakayama K."/>
            <person name="Satake H."/>
        </authorList>
    </citation>
    <scope>NUCLEOTIDE SEQUENCE</scope>
</reference>
<organism evidence="2 3">
    <name type="scientific">Tanacetum coccineum</name>
    <dbReference type="NCBI Taxonomy" id="301880"/>
    <lineage>
        <taxon>Eukaryota</taxon>
        <taxon>Viridiplantae</taxon>
        <taxon>Streptophyta</taxon>
        <taxon>Embryophyta</taxon>
        <taxon>Tracheophyta</taxon>
        <taxon>Spermatophyta</taxon>
        <taxon>Magnoliopsida</taxon>
        <taxon>eudicotyledons</taxon>
        <taxon>Gunneridae</taxon>
        <taxon>Pentapetalae</taxon>
        <taxon>asterids</taxon>
        <taxon>campanulids</taxon>
        <taxon>Asterales</taxon>
        <taxon>Asteraceae</taxon>
        <taxon>Asteroideae</taxon>
        <taxon>Anthemideae</taxon>
        <taxon>Anthemidinae</taxon>
        <taxon>Tanacetum</taxon>
    </lineage>
</organism>
<protein>
    <submittedName>
        <fullName evidence="2">Reverse transcriptase domain-containing protein</fullName>
    </submittedName>
</protein>
<dbReference type="InterPro" id="IPR000477">
    <property type="entry name" value="RT_dom"/>
</dbReference>
<evidence type="ECO:0000259" key="1">
    <source>
        <dbReference type="Pfam" id="PF00078"/>
    </source>
</evidence>
<feature type="domain" description="Reverse transcriptase" evidence="1">
    <location>
        <begin position="90"/>
        <end position="205"/>
    </location>
</feature>
<dbReference type="PANTHER" id="PTHR24559:SF444">
    <property type="entry name" value="REVERSE TRANSCRIPTASE DOMAIN-CONTAINING PROTEIN"/>
    <property type="match status" value="1"/>
</dbReference>
<gene>
    <name evidence="2" type="ORF">Tco_0992367</name>
</gene>
<dbReference type="CDD" id="cd01647">
    <property type="entry name" value="RT_LTR"/>
    <property type="match status" value="1"/>
</dbReference>
<dbReference type="PANTHER" id="PTHR24559">
    <property type="entry name" value="TRANSPOSON TY3-I GAG-POL POLYPROTEIN"/>
    <property type="match status" value="1"/>
</dbReference>
<keyword evidence="2" id="KW-0808">Transferase</keyword>
<accession>A0ABQ5F1X4</accession>
<dbReference type="SUPFAM" id="SSF56672">
    <property type="entry name" value="DNA/RNA polymerases"/>
    <property type="match status" value="2"/>
</dbReference>
<comment type="caution">
    <text evidence="2">The sequence shown here is derived from an EMBL/GenBank/DDBJ whole genome shotgun (WGS) entry which is preliminary data.</text>
</comment>
<dbReference type="InterPro" id="IPR043502">
    <property type="entry name" value="DNA/RNA_pol_sf"/>
</dbReference>
<sequence length="352" mass="40944">MSDIKGISPSYCTHKILMEDDFKPVIQPQRRLNQKVQDVVKNDIVKLLDSGLIYPISDSSWVSLIHVVPKKGGMSVVLNDNNELIPSRTVTRWRVCIDYPKLNDATQKDHFPLPFIDQMSERLCGNEYYCYLDAFLGFFQIPITPEDQEKTTFICPYGTFAYRRMPFGLCNAPTTFQRCMTAIFQDMVEDFMEVFMDDFSVFDNRELHKLTTKNLPRINDLIDQFQGSHYFSRIDLRSGYHQLRECIKKIFQIHPLGRVTLYGEHLCCQEEGQFISNVPRLSRVGLADHQESPQDRRLARPVTSDVRTLMMDEAHASRYLVNSGADKTYYDLRDMYGGHVWRRILLPMLAIV</sequence>
<dbReference type="Proteomes" id="UP001151760">
    <property type="component" value="Unassembled WGS sequence"/>
</dbReference>